<sequence>MDRNDNLLSALVQSKSLKTANGEWVLLYFEPRRQIDLWGTNSWFRGCQNE</sequence>
<dbReference type="HOGENOM" id="CLU_3125337_0_0_1"/>
<protein>
    <submittedName>
        <fullName evidence="1">Predicted protein</fullName>
    </submittedName>
</protein>
<dbReference type="VEuPathDB" id="FungiDB:LEMA_uP043120.1"/>
<accession>E4ZPM6</accession>
<proteinExistence type="predicted"/>
<dbReference type="Proteomes" id="UP000002668">
    <property type="component" value="Genome"/>
</dbReference>
<keyword evidence="2" id="KW-1185">Reference proteome</keyword>
<reference evidence="2" key="1">
    <citation type="journal article" date="2011" name="Nat. Commun.">
        <title>Effector diversification within compartments of the Leptosphaeria maculans genome affected by Repeat-Induced Point mutations.</title>
        <authorList>
            <person name="Rouxel T."/>
            <person name="Grandaubert J."/>
            <person name="Hane J.K."/>
            <person name="Hoede C."/>
            <person name="van de Wouw A.P."/>
            <person name="Couloux A."/>
            <person name="Dominguez V."/>
            <person name="Anthouard V."/>
            <person name="Bally P."/>
            <person name="Bourras S."/>
            <person name="Cozijnsen A.J."/>
            <person name="Ciuffetti L.M."/>
            <person name="Degrave A."/>
            <person name="Dilmaghani A."/>
            <person name="Duret L."/>
            <person name="Fudal I."/>
            <person name="Goodwin S.B."/>
            <person name="Gout L."/>
            <person name="Glaser N."/>
            <person name="Linglin J."/>
            <person name="Kema G.H.J."/>
            <person name="Lapalu N."/>
            <person name="Lawrence C.B."/>
            <person name="May K."/>
            <person name="Meyer M."/>
            <person name="Ollivier B."/>
            <person name="Poulain J."/>
            <person name="Schoch C.L."/>
            <person name="Simon A."/>
            <person name="Spatafora J.W."/>
            <person name="Stachowiak A."/>
            <person name="Turgeon B.G."/>
            <person name="Tyler B.M."/>
            <person name="Vincent D."/>
            <person name="Weissenbach J."/>
            <person name="Amselem J."/>
            <person name="Quesneville H."/>
            <person name="Oliver R.P."/>
            <person name="Wincker P."/>
            <person name="Balesdent M.-H."/>
            <person name="Howlett B.J."/>
        </authorList>
    </citation>
    <scope>NUCLEOTIDE SEQUENCE [LARGE SCALE GENOMIC DNA]</scope>
    <source>
        <strain evidence="2">JN3 / isolate v23.1.3 / race Av1-4-5-6-7-8</strain>
    </source>
</reference>
<dbReference type="InParanoid" id="E4ZPM6"/>
<dbReference type="EMBL" id="FP929105">
    <property type="protein sequence ID" value="CBX93411.1"/>
    <property type="molecule type" value="Genomic_DNA"/>
</dbReference>
<organism evidence="2">
    <name type="scientific">Leptosphaeria maculans (strain JN3 / isolate v23.1.3 / race Av1-4-5-6-7-8)</name>
    <name type="common">Blackleg fungus</name>
    <name type="synonym">Phoma lingam</name>
    <dbReference type="NCBI Taxonomy" id="985895"/>
    <lineage>
        <taxon>Eukaryota</taxon>
        <taxon>Fungi</taxon>
        <taxon>Dikarya</taxon>
        <taxon>Ascomycota</taxon>
        <taxon>Pezizomycotina</taxon>
        <taxon>Dothideomycetes</taxon>
        <taxon>Pleosporomycetidae</taxon>
        <taxon>Pleosporales</taxon>
        <taxon>Pleosporineae</taxon>
        <taxon>Leptosphaeriaceae</taxon>
        <taxon>Plenodomus</taxon>
        <taxon>Plenodomus lingam/Leptosphaeria maculans species complex</taxon>
    </lineage>
</organism>
<evidence type="ECO:0000313" key="2">
    <source>
        <dbReference type="Proteomes" id="UP000002668"/>
    </source>
</evidence>
<dbReference type="AlphaFoldDB" id="E4ZPM6"/>
<evidence type="ECO:0000313" key="1">
    <source>
        <dbReference type="EMBL" id="CBX93411.1"/>
    </source>
</evidence>
<name>E4ZPM6_LEPMJ</name>
<gene>
    <name evidence="1" type="ORF">LEMA_uP043120.1</name>
</gene>